<evidence type="ECO:0000313" key="3">
    <source>
        <dbReference type="Proteomes" id="UP000092177"/>
    </source>
</evidence>
<evidence type="ECO:0000313" key="2">
    <source>
        <dbReference type="EMBL" id="OBR05713.1"/>
    </source>
</evidence>
<dbReference type="VEuPathDB" id="FungiDB:CH63R_09833"/>
<dbReference type="OrthoDB" id="4770730at2759"/>
<dbReference type="AlphaFoldDB" id="A0A1B7Y127"/>
<gene>
    <name evidence="2" type="ORF">CH63R_09833</name>
</gene>
<proteinExistence type="predicted"/>
<sequence length="436" mass="48345">MQHIHTAVAARLPRVAPYYYPHPGQQFTNVRCSQYNVIEFNPRQPQHMEAICGTREEHWPEVDVDSDTDEGREAMRRAEIAFHATIERSIRQQHTQSADDTIPLTLYAKAQSHQDQLTQDERSLLNTRGDVVGKALADPDSLTPDETHQVLFWPPPDVVRANIQRATGGKLSTPSELYAKGKDAVDREQFATLLNENEIALLARSFHATDDETFSPVDRSHSFGAPGAGHAVELISGRLGLDVVVFRTASLHHMHQMSRLRPVTLGLPSLGLLQSISMPEPDTPMPRSHLDQGQQPHDIIRTMASLQEEHELGNVTDEQVAARNREYLAALQTSSPRAGVSNSTLSPSSWPMTSPLSPADRFGSGPWPPTVRSRGPIDLFREDTHLSGFSVEPGWSALSKGQRDTYRIRSETLRREAWAENETALAAGTSSAVFPS</sequence>
<dbReference type="EMBL" id="LTAN01000007">
    <property type="protein sequence ID" value="OBR05713.1"/>
    <property type="molecule type" value="Genomic_DNA"/>
</dbReference>
<evidence type="ECO:0000256" key="1">
    <source>
        <dbReference type="SAM" id="MobiDB-lite"/>
    </source>
</evidence>
<comment type="caution">
    <text evidence="2">The sequence shown here is derived from an EMBL/GenBank/DDBJ whole genome shotgun (WGS) entry which is preliminary data.</text>
</comment>
<keyword evidence="3" id="KW-1185">Reference proteome</keyword>
<protein>
    <submittedName>
        <fullName evidence="2">Amino acid permease</fullName>
    </submittedName>
</protein>
<dbReference type="RefSeq" id="XP_018154231.1">
    <property type="nucleotide sequence ID" value="XM_018304807.1"/>
</dbReference>
<dbReference type="KEGG" id="chig:CH63R_09833"/>
<dbReference type="Proteomes" id="UP000092177">
    <property type="component" value="Unassembled WGS sequence"/>
</dbReference>
<reference evidence="3" key="1">
    <citation type="journal article" date="2017" name="BMC Genomics">
        <title>Gapless genome assembly of Colletotrichum higginsianum reveals chromosome structure and association of transposable elements with secondary metabolite gene clusters.</title>
        <authorList>
            <person name="Dallery J.-F."/>
            <person name="Lapalu N."/>
            <person name="Zampounis A."/>
            <person name="Pigne S."/>
            <person name="Luyten I."/>
            <person name="Amselem J."/>
            <person name="Wittenberg A.H.J."/>
            <person name="Zhou S."/>
            <person name="de Queiroz M.V."/>
            <person name="Robin G.P."/>
            <person name="Auger A."/>
            <person name="Hainaut M."/>
            <person name="Henrissat B."/>
            <person name="Kim K.-T."/>
            <person name="Lee Y.-H."/>
            <person name="Lespinet O."/>
            <person name="Schwartz D.C."/>
            <person name="Thon M.R."/>
            <person name="O'Connell R.J."/>
        </authorList>
    </citation>
    <scope>NUCLEOTIDE SEQUENCE [LARGE SCALE GENOMIC DNA]</scope>
    <source>
        <strain evidence="3">IMI 349063</strain>
    </source>
</reference>
<name>A0A1B7Y127_COLHI</name>
<dbReference type="GeneID" id="28868914"/>
<feature type="region of interest" description="Disordered" evidence="1">
    <location>
        <begin position="333"/>
        <end position="354"/>
    </location>
</feature>
<accession>A0A1B7Y127</accession>
<organism evidence="2 3">
    <name type="scientific">Colletotrichum higginsianum (strain IMI 349063)</name>
    <name type="common">Crucifer anthracnose fungus</name>
    <dbReference type="NCBI Taxonomy" id="759273"/>
    <lineage>
        <taxon>Eukaryota</taxon>
        <taxon>Fungi</taxon>
        <taxon>Dikarya</taxon>
        <taxon>Ascomycota</taxon>
        <taxon>Pezizomycotina</taxon>
        <taxon>Sordariomycetes</taxon>
        <taxon>Hypocreomycetidae</taxon>
        <taxon>Glomerellales</taxon>
        <taxon>Glomerellaceae</taxon>
        <taxon>Colletotrichum</taxon>
        <taxon>Colletotrichum destructivum species complex</taxon>
    </lineage>
</organism>